<keyword evidence="2" id="KW-0479">Metal-binding</keyword>
<dbReference type="Gene3D" id="2.30.30.40">
    <property type="entry name" value="SH3 Domains"/>
    <property type="match status" value="2"/>
</dbReference>
<dbReference type="GO" id="GO:0030833">
    <property type="term" value="P:regulation of actin filament polymerization"/>
    <property type="evidence" value="ECO:0007669"/>
    <property type="project" value="TreeGrafter"/>
</dbReference>
<dbReference type="InterPro" id="IPR020454">
    <property type="entry name" value="DAG/PE-bd"/>
</dbReference>
<evidence type="ECO:0000256" key="5">
    <source>
        <dbReference type="SAM" id="MobiDB-lite"/>
    </source>
</evidence>
<evidence type="ECO:0000256" key="1">
    <source>
        <dbReference type="ARBA" id="ARBA00022443"/>
    </source>
</evidence>
<dbReference type="PANTHER" id="PTHR15735:SF21">
    <property type="entry name" value="PROTEIN NERVOUS WRECK"/>
    <property type="match status" value="1"/>
</dbReference>
<gene>
    <name evidence="8" type="ORF">D9619_007415</name>
</gene>
<dbReference type="InterPro" id="IPR035459">
    <property type="entry name" value="Bzz1_SH3_1"/>
</dbReference>
<evidence type="ECO:0000259" key="6">
    <source>
        <dbReference type="PROSITE" id="PS50002"/>
    </source>
</evidence>
<dbReference type="GO" id="GO:0046872">
    <property type="term" value="F:metal ion binding"/>
    <property type="evidence" value="ECO:0007669"/>
    <property type="project" value="UniProtKB-KW"/>
</dbReference>
<dbReference type="Pfam" id="PF00130">
    <property type="entry name" value="C1_1"/>
    <property type="match status" value="1"/>
</dbReference>
<evidence type="ECO:0000256" key="3">
    <source>
        <dbReference type="ARBA" id="ARBA00022833"/>
    </source>
</evidence>
<sequence length="618" mass="68589">MSLDNSLEFGATLPDQVERIVGAYDAYLELISDVSLFRIIANISWNVVIQVRELYTARALLERDSANAAYDSIIESMTKSAQCHIDYADQLTTQTIDTLKAIEKYNDGAKKTEIRFFERIVADRDRTYADRLKSKQKGRASDDKHADRAAKQAEQQRTDMMNSKNSYIIATAVANRIKAKFYEEDVPNLENELQSLERRLVERFVQVLVRCQQAHMSHLDTLKSAVAHVEIKFNEVNVITDQNLFIEYNLRTFASPADWKFEPCDIHYDTEAMYVEPAPKVVLQNRLHRCRNKASELSPLMQSKRGRSYSHLFGLLLGEEATSMSSQLVTYTPDSSIGAIDELTDRYLSANHQAVAYATSNCILGCEVDVIVKAIGDDEGPRQPHDFKSSSFSIPTHCGYCKSSIWGLSKQGKTCKTCGVSVHAKCELKVPANCEQPANVSHDSMLSRITGPTSRSGVPEPESEISTSASSFIQSISSEETPSTDELLQAKVLFDFTATSEFELGVKEGDLVRIVEADDGSGWVKVVSRNGNDGLVPASYLETADHDSGNTEGGQHGSEKRVRAIYPYSAQSADELVLQVGDVLVLSPDGDRYADGWFEGSTLEGKRGIFPSAYVEVI</sequence>
<dbReference type="Proteomes" id="UP000567179">
    <property type="component" value="Unassembled WGS sequence"/>
</dbReference>
<accession>A0A8H5B1J7</accession>
<dbReference type="Gene3D" id="3.30.60.20">
    <property type="match status" value="1"/>
</dbReference>
<dbReference type="InterPro" id="IPR046349">
    <property type="entry name" value="C1-like_sf"/>
</dbReference>
<keyword evidence="1 4" id="KW-0728">SH3 domain</keyword>
<reference evidence="8 9" key="1">
    <citation type="journal article" date="2020" name="ISME J.">
        <title>Uncovering the hidden diversity of litter-decomposition mechanisms in mushroom-forming fungi.</title>
        <authorList>
            <person name="Floudas D."/>
            <person name="Bentzer J."/>
            <person name="Ahren D."/>
            <person name="Johansson T."/>
            <person name="Persson P."/>
            <person name="Tunlid A."/>
        </authorList>
    </citation>
    <scope>NUCLEOTIDE SEQUENCE [LARGE SCALE GENOMIC DNA]</scope>
    <source>
        <strain evidence="8 9">CBS 101986</strain>
    </source>
</reference>
<dbReference type="PANTHER" id="PTHR15735">
    <property type="entry name" value="FCH AND DOUBLE SH3 DOMAINS PROTEIN"/>
    <property type="match status" value="1"/>
</dbReference>
<feature type="region of interest" description="Disordered" evidence="5">
    <location>
        <begin position="445"/>
        <end position="480"/>
    </location>
</feature>
<feature type="region of interest" description="Disordered" evidence="5">
    <location>
        <begin position="131"/>
        <end position="159"/>
    </location>
</feature>
<dbReference type="SMART" id="SM00326">
    <property type="entry name" value="SH3"/>
    <property type="match status" value="2"/>
</dbReference>
<dbReference type="PROSITE" id="PS50002">
    <property type="entry name" value="SH3"/>
    <property type="match status" value="2"/>
</dbReference>
<evidence type="ECO:0000313" key="8">
    <source>
        <dbReference type="EMBL" id="KAF5315050.1"/>
    </source>
</evidence>
<dbReference type="SMART" id="SM00109">
    <property type="entry name" value="C1"/>
    <property type="match status" value="1"/>
</dbReference>
<feature type="compositionally biased region" description="Basic and acidic residues" evidence="5">
    <location>
        <begin position="131"/>
        <end position="157"/>
    </location>
</feature>
<dbReference type="AlphaFoldDB" id="A0A8H5B1J7"/>
<feature type="domain" description="Phorbol-ester/DAG-type" evidence="7">
    <location>
        <begin position="384"/>
        <end position="434"/>
    </location>
</feature>
<dbReference type="Gene3D" id="1.20.1270.60">
    <property type="entry name" value="Arfaptin homology (AH) domain/BAR domain"/>
    <property type="match status" value="1"/>
</dbReference>
<dbReference type="EMBL" id="JAACJJ010000043">
    <property type="protein sequence ID" value="KAF5315050.1"/>
    <property type="molecule type" value="Genomic_DNA"/>
</dbReference>
<dbReference type="SUPFAM" id="SSF50044">
    <property type="entry name" value="SH3-domain"/>
    <property type="match status" value="2"/>
</dbReference>
<evidence type="ECO:0000259" key="7">
    <source>
        <dbReference type="PROSITE" id="PS50081"/>
    </source>
</evidence>
<evidence type="ECO:0000256" key="2">
    <source>
        <dbReference type="ARBA" id="ARBA00022723"/>
    </source>
</evidence>
<dbReference type="SUPFAM" id="SSF103657">
    <property type="entry name" value="BAR/IMD domain-like"/>
    <property type="match status" value="1"/>
</dbReference>
<dbReference type="CDD" id="cd11912">
    <property type="entry name" value="SH3_Bzz1_1"/>
    <property type="match status" value="1"/>
</dbReference>
<proteinExistence type="predicted"/>
<evidence type="ECO:0000256" key="4">
    <source>
        <dbReference type="PROSITE-ProRule" id="PRU00192"/>
    </source>
</evidence>
<dbReference type="InterPro" id="IPR002219">
    <property type="entry name" value="PKC_DAG/PE"/>
</dbReference>
<feature type="domain" description="SH3" evidence="6">
    <location>
        <begin position="557"/>
        <end position="618"/>
    </location>
</feature>
<dbReference type="OrthoDB" id="8783038at2759"/>
<keyword evidence="9" id="KW-1185">Reference proteome</keyword>
<dbReference type="Pfam" id="PF14604">
    <property type="entry name" value="SH3_9"/>
    <property type="match status" value="1"/>
</dbReference>
<dbReference type="CDD" id="cd20824">
    <property type="entry name" value="C1_SpBZZ1-like"/>
    <property type="match status" value="1"/>
</dbReference>
<feature type="domain" description="SH3" evidence="6">
    <location>
        <begin position="485"/>
        <end position="546"/>
    </location>
</feature>
<keyword evidence="3" id="KW-0862">Zinc</keyword>
<dbReference type="InterPro" id="IPR027267">
    <property type="entry name" value="AH/BAR_dom_sf"/>
</dbReference>
<dbReference type="SUPFAM" id="SSF57889">
    <property type="entry name" value="Cysteine-rich domain"/>
    <property type="match status" value="1"/>
</dbReference>
<comment type="caution">
    <text evidence="8">The sequence shown here is derived from an EMBL/GenBank/DDBJ whole genome shotgun (WGS) entry which is preliminary data.</text>
</comment>
<dbReference type="InterPro" id="IPR001452">
    <property type="entry name" value="SH3_domain"/>
</dbReference>
<dbReference type="InterPro" id="IPR036028">
    <property type="entry name" value="SH3-like_dom_sf"/>
</dbReference>
<protein>
    <submittedName>
        <fullName evidence="8">Uncharacterized protein</fullName>
    </submittedName>
</protein>
<dbReference type="PRINTS" id="PR00008">
    <property type="entry name" value="DAGPEDOMAIN"/>
</dbReference>
<evidence type="ECO:0000313" key="9">
    <source>
        <dbReference type="Proteomes" id="UP000567179"/>
    </source>
</evidence>
<dbReference type="PROSITE" id="PS50081">
    <property type="entry name" value="ZF_DAG_PE_2"/>
    <property type="match status" value="1"/>
</dbReference>
<dbReference type="Pfam" id="PF00018">
    <property type="entry name" value="SH3_1"/>
    <property type="match status" value="1"/>
</dbReference>
<organism evidence="8 9">
    <name type="scientific">Psilocybe cf. subviscida</name>
    <dbReference type="NCBI Taxonomy" id="2480587"/>
    <lineage>
        <taxon>Eukaryota</taxon>
        <taxon>Fungi</taxon>
        <taxon>Dikarya</taxon>
        <taxon>Basidiomycota</taxon>
        <taxon>Agaricomycotina</taxon>
        <taxon>Agaricomycetes</taxon>
        <taxon>Agaricomycetidae</taxon>
        <taxon>Agaricales</taxon>
        <taxon>Agaricineae</taxon>
        <taxon>Strophariaceae</taxon>
        <taxon>Psilocybe</taxon>
    </lineage>
</organism>
<dbReference type="PROSITE" id="PS00479">
    <property type="entry name" value="ZF_DAG_PE_1"/>
    <property type="match status" value="1"/>
</dbReference>
<feature type="compositionally biased region" description="Low complexity" evidence="5">
    <location>
        <begin position="464"/>
        <end position="480"/>
    </location>
</feature>
<name>A0A8H5B1J7_9AGAR</name>